<feature type="domain" description="EAL" evidence="1">
    <location>
        <begin position="1"/>
        <end position="195"/>
    </location>
</feature>
<dbReference type="Proteomes" id="UP000195221">
    <property type="component" value="Unassembled WGS sequence"/>
</dbReference>
<reference evidence="2 3" key="1">
    <citation type="submission" date="2017-03" db="EMBL/GenBank/DDBJ databases">
        <title>Genome analysis of strain PAMC 26577.</title>
        <authorList>
            <person name="Oh H.-M."/>
            <person name="Yang J.-A."/>
        </authorList>
    </citation>
    <scope>NUCLEOTIDE SEQUENCE [LARGE SCALE GENOMIC DNA]</scope>
    <source>
        <strain evidence="2 3">PAMC 26577</strain>
    </source>
</reference>
<dbReference type="SMART" id="SM00052">
    <property type="entry name" value="EAL"/>
    <property type="match status" value="1"/>
</dbReference>
<name>A0A242MLY0_CABSO</name>
<protein>
    <submittedName>
        <fullName evidence="2">Putative signal transduction protein</fullName>
    </submittedName>
</protein>
<evidence type="ECO:0000259" key="1">
    <source>
        <dbReference type="PROSITE" id="PS50883"/>
    </source>
</evidence>
<dbReference type="Pfam" id="PF00563">
    <property type="entry name" value="EAL"/>
    <property type="match status" value="1"/>
</dbReference>
<sequence length="195" mass="21525">MFVARQPILDRRGAVVAQELLFRDCRSGVAGIHDGFACTTMVVKRVLGVVGIESVLGDVEGFLNCTDEFLFSDLINLLPASRFVLEVLEDTELTPELGERCDALRQAGFRIALDDVREIAPALSEFLTHVDIVKLDWPYIAAGEVGAMVDQLKRAGKLVLAEKVEQRTEHEAAMRAGCDLFQGFYFAKPQLLAVK</sequence>
<accession>A0A242MLY0</accession>
<gene>
    <name evidence="2" type="ORF">PAMC26577_21045</name>
</gene>
<evidence type="ECO:0000313" key="2">
    <source>
        <dbReference type="EMBL" id="OTP72328.1"/>
    </source>
</evidence>
<dbReference type="EMBL" id="NBTZ01000090">
    <property type="protein sequence ID" value="OTP72328.1"/>
    <property type="molecule type" value="Genomic_DNA"/>
</dbReference>
<comment type="caution">
    <text evidence="2">The sequence shown here is derived from an EMBL/GenBank/DDBJ whole genome shotgun (WGS) entry which is preliminary data.</text>
</comment>
<evidence type="ECO:0000313" key="3">
    <source>
        <dbReference type="Proteomes" id="UP000195221"/>
    </source>
</evidence>
<dbReference type="InterPro" id="IPR001633">
    <property type="entry name" value="EAL_dom"/>
</dbReference>
<dbReference type="PROSITE" id="PS50883">
    <property type="entry name" value="EAL"/>
    <property type="match status" value="1"/>
</dbReference>
<dbReference type="AlphaFoldDB" id="A0A242MLY0"/>
<dbReference type="PANTHER" id="PTHR33121:SF76">
    <property type="entry name" value="SIGNALING PROTEIN"/>
    <property type="match status" value="1"/>
</dbReference>
<dbReference type="InterPro" id="IPR035919">
    <property type="entry name" value="EAL_sf"/>
</dbReference>
<dbReference type="GO" id="GO:0071111">
    <property type="term" value="F:cyclic-guanylate-specific phosphodiesterase activity"/>
    <property type="evidence" value="ECO:0007669"/>
    <property type="project" value="InterPro"/>
</dbReference>
<dbReference type="PANTHER" id="PTHR33121">
    <property type="entry name" value="CYCLIC DI-GMP PHOSPHODIESTERASE PDEF"/>
    <property type="match status" value="1"/>
</dbReference>
<dbReference type="SUPFAM" id="SSF141868">
    <property type="entry name" value="EAL domain-like"/>
    <property type="match status" value="1"/>
</dbReference>
<organism evidence="2 3">
    <name type="scientific">Caballeronia sordidicola</name>
    <name type="common">Burkholderia sordidicola</name>
    <dbReference type="NCBI Taxonomy" id="196367"/>
    <lineage>
        <taxon>Bacteria</taxon>
        <taxon>Pseudomonadati</taxon>
        <taxon>Pseudomonadota</taxon>
        <taxon>Betaproteobacteria</taxon>
        <taxon>Burkholderiales</taxon>
        <taxon>Burkholderiaceae</taxon>
        <taxon>Caballeronia</taxon>
    </lineage>
</organism>
<proteinExistence type="predicted"/>
<dbReference type="Gene3D" id="3.20.20.450">
    <property type="entry name" value="EAL domain"/>
    <property type="match status" value="1"/>
</dbReference>
<dbReference type="InterPro" id="IPR050706">
    <property type="entry name" value="Cyclic-di-GMP_PDE-like"/>
</dbReference>